<proteinExistence type="predicted"/>
<reference evidence="1" key="1">
    <citation type="journal article" date="2018" name="Front. Microbiol.">
        <title>Beyond the Limits: tRNA Array Units in Mycobacterium Genomes.</title>
        <authorList>
            <person name="Morgado S.M."/>
            <person name="Vicente A.C."/>
        </authorList>
    </citation>
    <scope>NUCLEOTIDE SEQUENCE</scope>
    <source>
        <strain evidence="1">CBMA 213</strain>
        <plasmid evidence="1">pCBMA213_1</plasmid>
    </source>
</reference>
<protein>
    <submittedName>
        <fullName evidence="1">Uncharacterized protein</fullName>
    </submittedName>
</protein>
<dbReference type="AlphaFoldDB" id="A0A343VRR8"/>
<geneLocation type="plasmid" evidence="1">
    <name>pCBMA213_1</name>
</geneLocation>
<accession>A0A343VRR8</accession>
<gene>
    <name evidence="1" type="ORF">B5P44_p00297</name>
</gene>
<keyword evidence="1" id="KW-0614">Plasmid</keyword>
<dbReference type="EMBL" id="MF600313">
    <property type="protein sequence ID" value="AVN58592.1"/>
    <property type="molecule type" value="Genomic_DNA"/>
</dbReference>
<dbReference type="RefSeq" id="WP_155922019.1">
    <property type="nucleotide sequence ID" value="NZ_MF600313.1"/>
</dbReference>
<organism evidence="1">
    <name type="scientific">Mycolicibacterium sp. CBMA 213</name>
    <dbReference type="NCBI Taxonomy" id="1968788"/>
    <lineage>
        <taxon>Bacteria</taxon>
        <taxon>Bacillati</taxon>
        <taxon>Actinomycetota</taxon>
        <taxon>Actinomycetes</taxon>
        <taxon>Mycobacteriales</taxon>
        <taxon>Mycobacteriaceae</taxon>
        <taxon>Mycolicibacterium</taxon>
    </lineage>
</organism>
<evidence type="ECO:0000313" key="1">
    <source>
        <dbReference type="EMBL" id="AVN58592.1"/>
    </source>
</evidence>
<sequence length="45" mass="5193">MDDDDDNYDPATYEANPQRIMDGARRIADWRRKAIDALLSGKPVR</sequence>
<name>A0A343VRR8_9MYCO</name>